<organism evidence="1 2">
    <name type="scientific">Kitasatospora purpeofusca</name>
    <dbReference type="NCBI Taxonomy" id="67352"/>
    <lineage>
        <taxon>Bacteria</taxon>
        <taxon>Bacillati</taxon>
        <taxon>Actinomycetota</taxon>
        <taxon>Actinomycetes</taxon>
        <taxon>Kitasatosporales</taxon>
        <taxon>Streptomycetaceae</taxon>
        <taxon>Kitasatospora</taxon>
    </lineage>
</organism>
<accession>A0ABZ1U7Q4</accession>
<reference evidence="1" key="1">
    <citation type="submission" date="2022-10" db="EMBL/GenBank/DDBJ databases">
        <title>The complete genomes of actinobacterial strains from the NBC collection.</title>
        <authorList>
            <person name="Joergensen T.S."/>
            <person name="Alvarez Arevalo M."/>
            <person name="Sterndorff E.B."/>
            <person name="Faurdal D."/>
            <person name="Vuksanovic O."/>
            <person name="Mourched A.-S."/>
            <person name="Charusanti P."/>
            <person name="Shaw S."/>
            <person name="Blin K."/>
            <person name="Weber T."/>
        </authorList>
    </citation>
    <scope>NUCLEOTIDE SEQUENCE</scope>
    <source>
        <strain evidence="1">NBC_00222</strain>
    </source>
</reference>
<evidence type="ECO:0000313" key="2">
    <source>
        <dbReference type="Proteomes" id="UP001432222"/>
    </source>
</evidence>
<gene>
    <name evidence="1" type="ORF">OHA16_32155</name>
</gene>
<name>A0ABZ1U7Q4_9ACTN</name>
<keyword evidence="2" id="KW-1185">Reference proteome</keyword>
<dbReference type="Proteomes" id="UP001432222">
    <property type="component" value="Chromosome"/>
</dbReference>
<evidence type="ECO:0000313" key="1">
    <source>
        <dbReference type="EMBL" id="WUQ87207.1"/>
    </source>
</evidence>
<protein>
    <submittedName>
        <fullName evidence="1">Uncharacterized protein</fullName>
    </submittedName>
</protein>
<dbReference type="RefSeq" id="WP_328957767.1">
    <property type="nucleotide sequence ID" value="NZ_CP108110.1"/>
</dbReference>
<dbReference type="EMBL" id="CP108110">
    <property type="protein sequence ID" value="WUQ87207.1"/>
    <property type="molecule type" value="Genomic_DNA"/>
</dbReference>
<proteinExistence type="predicted"/>
<sequence length="52" mass="6028">MIEIPSTPRRKRITACRVHRGPYVRRLHLGPKLNAWAGALRRRVPVRVDAMV</sequence>